<dbReference type="InterPro" id="IPR036770">
    <property type="entry name" value="Ankyrin_rpt-contain_sf"/>
</dbReference>
<dbReference type="PANTHER" id="PTHR21529">
    <property type="entry name" value="MAMMARY TURMOR VIRUS RECEPTOR HOMOLOG 1, 2 MTVR1, 2"/>
    <property type="match status" value="1"/>
</dbReference>
<feature type="repeat" description="ANK" evidence="5">
    <location>
        <begin position="791"/>
        <end position="829"/>
    </location>
</feature>
<dbReference type="InterPro" id="IPR027417">
    <property type="entry name" value="P-loop_NTPase"/>
</dbReference>
<keyword evidence="5" id="KW-0040">ANK repeat</keyword>
<sequence length="2297" mass="258716">GPSEPLEGVAFKLKVNCSGVSVGTLLADITYPALKSWGEELAMMLLVNGASEVEIGQKNNMPTLHYVVTLALRLESIRLLNVVAAGYRGQRKQNVQNVDGNTALHVLALSEKIDTETGREILDLLLTMGCDVTIRNNKNQTALDCLKPTDKAFSLLKQADKQSVEQLRGALEQLKSQGNEALKSRDYAQALKFYDQGLLISQKSEQLYKEAAVLYSNRANVCCTLGHHEEALANAMAATTCDKTYTKGYWWNGKALQALNNPDASFDVYMTGYEQVATVDKITFLLEAVQTLKLLPKASLTERYKQLKVVDTELWPQVLGKLSVKADWKTLAYLILGANMENNQRYEQYVTVYEIPNICSGVAGQHSTVEVKASTVFEFLRKCESLKSTVHWLDATLFAVCHYGKPTAMKSLCEDESDTILHAVVRFALTTARLSLLQEILNLNIQTEERNGLGDTVFHTVTKFHPVPDPQVLKKVSELLLKKGFNVASRNSEGKLPVEYLDKSCPGFVYDIFKPADPDKIIGDIHSFKLKGNDLFKAGNAYAALDCYSNAIGLLNSMSAGLAMQKMGSHEIAVVYGNRAECFLKLGFYQQAHDDAMQSVSIDEHWYKAHIRVGKAMKGMAHLMISMQAFCNAYFCPISEDKVKVEILVELAPVLQTLNFHGRLDKIPIEDGHIWAQASYKLLSKNDWDSASAAFHQYEQSKCKQPHLPLTLKPFCAIDKLKVHSWCLGLIQYLLECGADKKTLSLDDRDTYMHAVIKITLVVGKSTELLKYLLKRYCCPGYSDQHKVDRSGNTVLHTATQQRNAGKKMRQDVIEMLLKRKVDPSACNQSDKVALDYLPSGEYQSRELLRMAMFNKGKLASTVGDNTESNESTTASESAEVKQHKQKPRRKDPCNLCEDLYQQAAVILQKEVIEGFDKLTKILAEEHSSSRHEGIVSRTVSLVVQTLSKMQNLEHINSLLCIPIDYIIIIVERLAMGDHWRQLDMLVRKYRNTLGKDKLKAFATNMTVVRVINEPSLAKNEDLKLQIVLNLLNSNASFGSDGGQLAMKYAVAAEHYRVLYELIKRGADTRALSVSPGDTPMHAAVQIALGKDKNLTILEHLLTQYDSNREENGHLDPEQLDQNGDCLFHLVAKAKNISQAVKVTDLLCTRRISGDYVNMEGKLPQDYIMKKTDRRLQYLRDAKSVPPTNKQMFSRTKTATTTTPIKDDIYEFISTAESEAKRSAVAQEITKTISARETRIQKISTLISLLPETSHSVFSTPEIVDTETKSAEEVKEVNVNDLTQVSNITKRALLLISPSENKVKENAEGLYSDSESDDTYLSASEEPNEKLTDLSFNGKPSSEKAGTIGNIAASDDTELGKAIVNEVIADGSGDHSNAGVEKKCLETTGNANKVDIHITGEKSDKTASMSKDIETNNICHKGTQDHVDGPIKKADDIVEVVEEKEDSGDDADDEETFVVDAEVFDNLEWEVECTTEVWKTLRDKRVLPELKRRIVHKIQLLASGNWQPHLCKKLVHVRPTLNLFEAKFSKGRRIIWELAVAFSPRLSETAERRLHSKQGDLIQPVRGGKIYSEIIRVWDIVMDHNKIYRSVQRINDSHERGKQCIIQKNLRGMRVDQTLQPGVGKRFPMLFAEDDAAKEELLQQNQEIQKYFPPASSNETEYHILKFYSFSSALVSHVLQNIESKVDFPFRVTDLEHAIINLRSKGPILLLGRSGTGKTTCCMYRLWSHFHTYWLKAKEAGAPILPRCVEFVHQKPIEKDDTNEEGEIPDNSEIGKNVTGATGGPMPEALVCTTPEPEEVDSMYDHLHQLFITKNAVLCSEVQKNFRELSHANDLMADNLQHEDENLPPRLQDVKDYAFPMFVTSRQLLLMLDASAGPPFFFARMEDGSLKVDISGWTDAGGPLSILSLLDDESDAEDDMDEFEDSDHEMEMGDNWNTGTTGKAIKVNPRREITYTVFVEEIWRRIKKNTSSYHPSLIWTEIMSFIKGSYEALSKPKGFLDKEEYFELGRKRAPNFTGERDLIYSFFLKYEHFRKQHALFDETDLVHDVFQRLRQLESRPWVIHQIFVDETQDFTQAELCLLIRLCQNPNDMFLTGDTAQSIMRGISFRFSDLRSLFYHAKQSMQAMGKTTALEVPKQVYQLTHNYRSHAGILSLASSILELMVEFFPESFDRLQPDKGLFNGPRPILLESCSFGDLAVLLRGNRRKTSHIEFGAHQAILLVNDAARDSIPEELQLGLILTIYEAKGLEFDDVLLYNFFKDSQASKEWRVVTDFLDRLVQNESAIISSGNLITIDQE</sequence>
<dbReference type="SUPFAM" id="SSF48452">
    <property type="entry name" value="TPR-like"/>
    <property type="match status" value="2"/>
</dbReference>
<evidence type="ECO:0000256" key="8">
    <source>
        <dbReference type="SAM" id="MobiDB-lite"/>
    </source>
</evidence>
<dbReference type="Gene3D" id="3.40.50.300">
    <property type="entry name" value="P-loop containing nucleotide triphosphate hydrolases"/>
    <property type="match status" value="2"/>
</dbReference>
<feature type="domain" description="UvrD-like helicase ATP-binding" evidence="9">
    <location>
        <begin position="1691"/>
        <end position="2149"/>
    </location>
</feature>
<organism evidence="10 11">
    <name type="scientific">Dreissena polymorpha</name>
    <name type="common">Zebra mussel</name>
    <name type="synonym">Mytilus polymorpha</name>
    <dbReference type="NCBI Taxonomy" id="45954"/>
    <lineage>
        <taxon>Eukaryota</taxon>
        <taxon>Metazoa</taxon>
        <taxon>Spiralia</taxon>
        <taxon>Lophotrochozoa</taxon>
        <taxon>Mollusca</taxon>
        <taxon>Bivalvia</taxon>
        <taxon>Autobranchia</taxon>
        <taxon>Heteroconchia</taxon>
        <taxon>Euheterodonta</taxon>
        <taxon>Imparidentia</taxon>
        <taxon>Neoheterodontei</taxon>
        <taxon>Myida</taxon>
        <taxon>Dreissenoidea</taxon>
        <taxon>Dreissenidae</taxon>
        <taxon>Dreissena</taxon>
    </lineage>
</organism>
<dbReference type="PROSITE" id="PS50088">
    <property type="entry name" value="ANK_REPEAT"/>
    <property type="match status" value="2"/>
</dbReference>
<proteinExistence type="predicted"/>
<dbReference type="SMART" id="SM00028">
    <property type="entry name" value="TPR"/>
    <property type="match status" value="4"/>
</dbReference>
<keyword evidence="2 6" id="KW-0378">Hydrolase</keyword>
<reference evidence="10" key="2">
    <citation type="submission" date="2020-11" db="EMBL/GenBank/DDBJ databases">
        <authorList>
            <person name="McCartney M.A."/>
            <person name="Auch B."/>
            <person name="Kono T."/>
            <person name="Mallez S."/>
            <person name="Becker A."/>
            <person name="Gohl D.M."/>
            <person name="Silverstein K.A.T."/>
            <person name="Koren S."/>
            <person name="Bechman K.B."/>
            <person name="Herman A."/>
            <person name="Abrahante J.E."/>
            <person name="Garbe J."/>
        </authorList>
    </citation>
    <scope>NUCLEOTIDE SEQUENCE</scope>
    <source>
        <strain evidence="10">Duluth1</strain>
        <tissue evidence="10">Whole animal</tissue>
    </source>
</reference>
<name>A0A9D4JBR5_DREPO</name>
<evidence type="ECO:0000313" key="11">
    <source>
        <dbReference type="Proteomes" id="UP000828390"/>
    </source>
</evidence>
<feature type="binding site" evidence="6">
    <location>
        <begin position="1712"/>
        <end position="1719"/>
    </location>
    <ligand>
        <name>ATP</name>
        <dbReference type="ChEBI" id="CHEBI:30616"/>
    </ligand>
</feature>
<evidence type="ECO:0000256" key="1">
    <source>
        <dbReference type="ARBA" id="ARBA00022741"/>
    </source>
</evidence>
<dbReference type="SMART" id="SM00248">
    <property type="entry name" value="ANK"/>
    <property type="match status" value="6"/>
</dbReference>
<evidence type="ECO:0000256" key="6">
    <source>
        <dbReference type="PROSITE-ProRule" id="PRU00560"/>
    </source>
</evidence>
<dbReference type="SUPFAM" id="SSF52540">
    <property type="entry name" value="P-loop containing nucleoside triphosphate hydrolases"/>
    <property type="match status" value="1"/>
</dbReference>
<dbReference type="Pfam" id="PF00580">
    <property type="entry name" value="UvrD-helicase"/>
    <property type="match status" value="1"/>
</dbReference>
<evidence type="ECO:0000256" key="2">
    <source>
        <dbReference type="ARBA" id="ARBA00022801"/>
    </source>
</evidence>
<evidence type="ECO:0000313" key="10">
    <source>
        <dbReference type="EMBL" id="KAH3807171.1"/>
    </source>
</evidence>
<dbReference type="InterPro" id="IPR014016">
    <property type="entry name" value="UvrD-like_ATP-bd"/>
</dbReference>
<dbReference type="PROSITE" id="PS51198">
    <property type="entry name" value="UVRD_HELICASE_ATP_BIND"/>
    <property type="match status" value="1"/>
</dbReference>
<keyword evidence="3 6" id="KW-0347">Helicase</keyword>
<evidence type="ECO:0000259" key="9">
    <source>
        <dbReference type="PROSITE" id="PS51198"/>
    </source>
</evidence>
<feature type="region of interest" description="Disordered" evidence="8">
    <location>
        <begin position="1306"/>
        <end position="1345"/>
    </location>
</feature>
<dbReference type="InterPro" id="IPR019734">
    <property type="entry name" value="TPR_rpt"/>
</dbReference>
<protein>
    <recommendedName>
        <fullName evidence="9">UvrD-like helicase ATP-binding domain-containing protein</fullName>
    </recommendedName>
</protein>
<accession>A0A9D4JBR5</accession>
<keyword evidence="7" id="KW-0175">Coiled coil</keyword>
<dbReference type="Proteomes" id="UP000828390">
    <property type="component" value="Unassembled WGS sequence"/>
</dbReference>
<gene>
    <name evidence="10" type="ORF">DPMN_135503</name>
</gene>
<keyword evidence="1 6" id="KW-0547">Nucleotide-binding</keyword>
<feature type="compositionally biased region" description="Low complexity" evidence="8">
    <location>
        <begin position="866"/>
        <end position="878"/>
    </location>
</feature>
<dbReference type="Gene3D" id="1.25.40.10">
    <property type="entry name" value="Tetratricopeptide repeat domain"/>
    <property type="match status" value="2"/>
</dbReference>
<keyword evidence="11" id="KW-1185">Reference proteome</keyword>
<reference evidence="10" key="1">
    <citation type="journal article" date="2019" name="bioRxiv">
        <title>The Genome of the Zebra Mussel, Dreissena polymorpha: A Resource for Invasive Species Research.</title>
        <authorList>
            <person name="McCartney M.A."/>
            <person name="Auch B."/>
            <person name="Kono T."/>
            <person name="Mallez S."/>
            <person name="Zhang Y."/>
            <person name="Obille A."/>
            <person name="Becker A."/>
            <person name="Abrahante J.E."/>
            <person name="Garbe J."/>
            <person name="Badalamenti J.P."/>
            <person name="Herman A."/>
            <person name="Mangelson H."/>
            <person name="Liachko I."/>
            <person name="Sullivan S."/>
            <person name="Sone E.D."/>
            <person name="Koren S."/>
            <person name="Silverstein K.A.T."/>
            <person name="Beckman K.B."/>
            <person name="Gohl D.M."/>
        </authorList>
    </citation>
    <scope>NUCLEOTIDE SEQUENCE</scope>
    <source>
        <strain evidence="10">Duluth1</strain>
        <tissue evidence="10">Whole animal</tissue>
    </source>
</reference>
<dbReference type="InterPro" id="IPR039904">
    <property type="entry name" value="TRANK1"/>
</dbReference>
<feature type="repeat" description="ANK" evidence="5">
    <location>
        <begin position="99"/>
        <end position="137"/>
    </location>
</feature>
<dbReference type="PROSITE" id="PS50297">
    <property type="entry name" value="ANK_REP_REGION"/>
    <property type="match status" value="1"/>
</dbReference>
<dbReference type="Gene3D" id="1.25.40.20">
    <property type="entry name" value="Ankyrin repeat-containing domain"/>
    <property type="match status" value="3"/>
</dbReference>
<comment type="caution">
    <text evidence="10">The sequence shown here is derived from an EMBL/GenBank/DDBJ whole genome shotgun (WGS) entry which is preliminary data.</text>
</comment>
<dbReference type="SUPFAM" id="SSF48403">
    <property type="entry name" value="Ankyrin repeat"/>
    <property type="match status" value="3"/>
</dbReference>
<dbReference type="PANTHER" id="PTHR21529:SF4">
    <property type="entry name" value="TPR AND ANKYRIN REPEAT-CONTAINING PROTEIN 1"/>
    <property type="match status" value="1"/>
</dbReference>
<evidence type="ECO:0000256" key="4">
    <source>
        <dbReference type="ARBA" id="ARBA00022840"/>
    </source>
</evidence>
<dbReference type="InterPro" id="IPR002110">
    <property type="entry name" value="Ankyrin_rpt"/>
</dbReference>
<evidence type="ECO:0000256" key="5">
    <source>
        <dbReference type="PROSITE-ProRule" id="PRU00023"/>
    </source>
</evidence>
<evidence type="ECO:0000256" key="7">
    <source>
        <dbReference type="SAM" id="Coils"/>
    </source>
</evidence>
<feature type="coiled-coil region" evidence="7">
    <location>
        <begin position="157"/>
        <end position="184"/>
    </location>
</feature>
<feature type="region of interest" description="Disordered" evidence="8">
    <location>
        <begin position="861"/>
        <end position="892"/>
    </location>
</feature>
<dbReference type="EMBL" id="JAIWYP010000006">
    <property type="protein sequence ID" value="KAH3807171.1"/>
    <property type="molecule type" value="Genomic_DNA"/>
</dbReference>
<evidence type="ECO:0000256" key="3">
    <source>
        <dbReference type="ARBA" id="ARBA00022806"/>
    </source>
</evidence>
<dbReference type="GO" id="GO:0004386">
    <property type="term" value="F:helicase activity"/>
    <property type="evidence" value="ECO:0007669"/>
    <property type="project" value="UniProtKB-UniRule"/>
</dbReference>
<dbReference type="InterPro" id="IPR011990">
    <property type="entry name" value="TPR-like_helical_dom_sf"/>
</dbReference>
<dbReference type="GO" id="GO:0005524">
    <property type="term" value="F:ATP binding"/>
    <property type="evidence" value="ECO:0007669"/>
    <property type="project" value="UniProtKB-UniRule"/>
</dbReference>
<keyword evidence="4 6" id="KW-0067">ATP-binding</keyword>
<dbReference type="GO" id="GO:0016787">
    <property type="term" value="F:hydrolase activity"/>
    <property type="evidence" value="ECO:0007669"/>
    <property type="project" value="UniProtKB-UniRule"/>
</dbReference>
<feature type="non-terminal residue" evidence="10">
    <location>
        <position position="2297"/>
    </location>
</feature>